<feature type="transmembrane region" description="Helical" evidence="1">
    <location>
        <begin position="20"/>
        <end position="40"/>
    </location>
</feature>
<gene>
    <name evidence="2" type="ORF">EV380_2832</name>
</gene>
<evidence type="ECO:0000313" key="3">
    <source>
        <dbReference type="Proteomes" id="UP000292685"/>
    </source>
</evidence>
<keyword evidence="3" id="KW-1185">Reference proteome</keyword>
<dbReference type="InterPro" id="IPR018723">
    <property type="entry name" value="DUF2254_membrane"/>
</dbReference>
<evidence type="ECO:0000256" key="1">
    <source>
        <dbReference type="SAM" id="Phobius"/>
    </source>
</evidence>
<protein>
    <submittedName>
        <fullName evidence="2">Putative membrane protein</fullName>
    </submittedName>
</protein>
<feature type="transmembrane region" description="Helical" evidence="1">
    <location>
        <begin position="136"/>
        <end position="161"/>
    </location>
</feature>
<keyword evidence="1" id="KW-0812">Transmembrane</keyword>
<name>A0A4Q8AFV9_9MICC</name>
<keyword evidence="1" id="KW-1133">Transmembrane helix</keyword>
<feature type="transmembrane region" description="Helical" evidence="1">
    <location>
        <begin position="105"/>
        <end position="124"/>
    </location>
</feature>
<dbReference type="OrthoDB" id="2955631at2"/>
<dbReference type="AlphaFoldDB" id="A0A4Q8AFV9"/>
<dbReference type="RefSeq" id="WP_130451651.1">
    <property type="nucleotide sequence ID" value="NZ_SHLA01000001.1"/>
</dbReference>
<proteinExistence type="predicted"/>
<keyword evidence="1" id="KW-0472">Membrane</keyword>
<feature type="transmembrane region" description="Helical" evidence="1">
    <location>
        <begin position="61"/>
        <end position="85"/>
    </location>
</feature>
<dbReference type="Proteomes" id="UP000292685">
    <property type="component" value="Unassembled WGS sequence"/>
</dbReference>
<organism evidence="2 3">
    <name type="scientific">Zhihengliuella halotolerans</name>
    <dbReference type="NCBI Taxonomy" id="370736"/>
    <lineage>
        <taxon>Bacteria</taxon>
        <taxon>Bacillati</taxon>
        <taxon>Actinomycetota</taxon>
        <taxon>Actinomycetes</taxon>
        <taxon>Micrococcales</taxon>
        <taxon>Micrococcaceae</taxon>
        <taxon>Zhihengliuella</taxon>
    </lineage>
</organism>
<accession>A0A4Q8AFV9</accession>
<comment type="caution">
    <text evidence="2">The sequence shown here is derived from an EMBL/GenBank/DDBJ whole genome shotgun (WGS) entry which is preliminary data.</text>
</comment>
<dbReference type="EMBL" id="SHLA01000001">
    <property type="protein sequence ID" value="RZU63220.1"/>
    <property type="molecule type" value="Genomic_DNA"/>
</dbReference>
<evidence type="ECO:0000313" key="2">
    <source>
        <dbReference type="EMBL" id="RZU63220.1"/>
    </source>
</evidence>
<reference evidence="2 3" key="1">
    <citation type="submission" date="2019-02" db="EMBL/GenBank/DDBJ databases">
        <title>Sequencing the genomes of 1000 actinobacteria strains.</title>
        <authorList>
            <person name="Klenk H.-P."/>
        </authorList>
    </citation>
    <scope>NUCLEOTIDE SEQUENCE [LARGE SCALE GENOMIC DNA]</scope>
    <source>
        <strain evidence="2 3">DSM 17364</strain>
    </source>
</reference>
<sequence length="450" mass="48108">MQRIHRIIDTIQHELWPLPILGIAIGLLLGLGLPALDAALPEARGLVSSGVFGGSPEAARAILTTITGSVVTVTTLTFSMTIVLLQLASTQYTPRLLRTFTGDTVVHVTLAVFLGTFAYSLAVLRTVRSSTADHDAFVPAISVSFAFVLAIAVVVLLVVFLTHITRNIRLETILADVAAEGRSALARAYRNSRPGLPPIPDHPAEPIPSSGTGFVGHVETEALAGLAAERGWVISFEITPGDFVTTNQTLARVRNTASPHHLTADDVGLLVSRVNAAVIVGRERTTVQDPRFPIQQIVDIYNRALSPGVNDSTTALHCLNYLGSLLGAIAGSDVRHALECDDGGTVRVFMPRPTFTELASLILHDAVAFGRDQVAIVDKSFAMLREASLCDTSRRYTAEIEALVDDLAAMVPLGDFSPRDAEQLRFSIDAARRAAVSAAGHPHLIADFRS</sequence>
<dbReference type="Pfam" id="PF10011">
    <property type="entry name" value="DUF2254"/>
    <property type="match status" value="1"/>
</dbReference>